<evidence type="ECO:0000256" key="1">
    <source>
        <dbReference type="SAM" id="MobiDB-lite"/>
    </source>
</evidence>
<feature type="region of interest" description="Disordered" evidence="1">
    <location>
        <begin position="166"/>
        <end position="276"/>
    </location>
</feature>
<keyword evidence="2" id="KW-0732">Signal</keyword>
<feature type="chain" id="PRO_5045632254" evidence="2">
    <location>
        <begin position="20"/>
        <end position="276"/>
    </location>
</feature>
<sequence>MRCLSVLLTTSNLAATVISAPADLLECLPYQAGAKECYKATTTVQNKNCAYTACPGIAGNCRAEWLLTHTLIQVPCENKCCPTTATSTVTQPCQACPTDCSKPLYTQNIYFRETDCTNLLTKTLVGAAAEKTPDSIHGLSVGEIQASMDDALRGLNQKPMLYQTPTKAHRHEEHLAPPPPTTMPGGSLSTPQIEDDVENQHHANAIPKLPPLGKPPIPVPPGRHPRVIPGQASEDEKYPPVRPVMKKLDDREEAPENVDGDSNKPTFGPPGHTHCG</sequence>
<accession>A0ABP0AWF2</accession>
<gene>
    <name evidence="3" type="ORF">SCUCBS95973_001152</name>
</gene>
<dbReference type="EMBL" id="CAWUHB010000004">
    <property type="protein sequence ID" value="CAK7211547.1"/>
    <property type="molecule type" value="Genomic_DNA"/>
</dbReference>
<evidence type="ECO:0000256" key="2">
    <source>
        <dbReference type="SAM" id="SignalP"/>
    </source>
</evidence>
<protein>
    <submittedName>
        <fullName evidence="3">Uncharacterized protein</fullName>
    </submittedName>
</protein>
<keyword evidence="4" id="KW-1185">Reference proteome</keyword>
<dbReference type="Proteomes" id="UP001642405">
    <property type="component" value="Unassembled WGS sequence"/>
</dbReference>
<comment type="caution">
    <text evidence="3">The sequence shown here is derived from an EMBL/GenBank/DDBJ whole genome shotgun (WGS) entry which is preliminary data.</text>
</comment>
<evidence type="ECO:0000313" key="3">
    <source>
        <dbReference type="EMBL" id="CAK7211547.1"/>
    </source>
</evidence>
<reference evidence="3 4" key="1">
    <citation type="submission" date="2024-01" db="EMBL/GenBank/DDBJ databases">
        <authorList>
            <person name="Allen C."/>
            <person name="Tagirdzhanova G."/>
        </authorList>
    </citation>
    <scope>NUCLEOTIDE SEQUENCE [LARGE SCALE GENOMIC DNA]</scope>
</reference>
<evidence type="ECO:0000313" key="4">
    <source>
        <dbReference type="Proteomes" id="UP001642405"/>
    </source>
</evidence>
<name>A0ABP0AWF2_9PEZI</name>
<organism evidence="3 4">
    <name type="scientific">Sporothrix curviconia</name>
    <dbReference type="NCBI Taxonomy" id="1260050"/>
    <lineage>
        <taxon>Eukaryota</taxon>
        <taxon>Fungi</taxon>
        <taxon>Dikarya</taxon>
        <taxon>Ascomycota</taxon>
        <taxon>Pezizomycotina</taxon>
        <taxon>Sordariomycetes</taxon>
        <taxon>Sordariomycetidae</taxon>
        <taxon>Ophiostomatales</taxon>
        <taxon>Ophiostomataceae</taxon>
        <taxon>Sporothrix</taxon>
    </lineage>
</organism>
<feature type="signal peptide" evidence="2">
    <location>
        <begin position="1"/>
        <end position="19"/>
    </location>
</feature>
<proteinExistence type="predicted"/>
<feature type="compositionally biased region" description="Pro residues" evidence="1">
    <location>
        <begin position="208"/>
        <end position="222"/>
    </location>
</feature>